<dbReference type="EMBL" id="BAYX01000013">
    <property type="protein sequence ID" value="GAJ95754.1"/>
    <property type="molecule type" value="Genomic_DNA"/>
</dbReference>
<dbReference type="Proteomes" id="UP000026941">
    <property type="component" value="Unassembled WGS sequence"/>
</dbReference>
<evidence type="ECO:0000313" key="3">
    <source>
        <dbReference type="Proteomes" id="UP000026941"/>
    </source>
</evidence>
<sequence>MKSPTGEEIRRAFKPDQQQGGGELPIVIGRHWEEEIAVPMLKFYQI</sequence>
<proteinExistence type="predicted"/>
<evidence type="ECO:0000313" key="2">
    <source>
        <dbReference type="EMBL" id="GAJ95754.1"/>
    </source>
</evidence>
<dbReference type="AlphaFoldDB" id="A0AA87U6Y7"/>
<organism evidence="2 3">
    <name type="scientific">Rhizobium rhizogenes NBRC 13257</name>
    <dbReference type="NCBI Taxonomy" id="1220581"/>
    <lineage>
        <taxon>Bacteria</taxon>
        <taxon>Pseudomonadati</taxon>
        <taxon>Pseudomonadota</taxon>
        <taxon>Alphaproteobacteria</taxon>
        <taxon>Hyphomicrobiales</taxon>
        <taxon>Rhizobiaceae</taxon>
        <taxon>Rhizobium/Agrobacterium group</taxon>
        <taxon>Rhizobium</taxon>
    </lineage>
</organism>
<feature type="region of interest" description="Disordered" evidence="1">
    <location>
        <begin position="1"/>
        <end position="23"/>
    </location>
</feature>
<gene>
    <name evidence="2" type="ORF">RRH01S_13_01150</name>
</gene>
<accession>A0AA87U6Y7</accession>
<evidence type="ECO:0000256" key="1">
    <source>
        <dbReference type="SAM" id="MobiDB-lite"/>
    </source>
</evidence>
<protein>
    <submittedName>
        <fullName evidence="2">Uncharacterized protein</fullName>
    </submittedName>
</protein>
<name>A0AA87U6Y7_RHIRH</name>
<reference evidence="2 3" key="1">
    <citation type="submission" date="2014-05" db="EMBL/GenBank/DDBJ databases">
        <title>Whole genome shotgun sequence of Rhizobium rhizogenes NBRC 13257.</title>
        <authorList>
            <person name="Katano-Makiyama Y."/>
            <person name="Hosoyama A."/>
            <person name="Hashimoto M."/>
            <person name="Hosoyama Y."/>
            <person name="Noguchi M."/>
            <person name="Tsuchikane K."/>
            <person name="Kimura A."/>
            <person name="Ohji S."/>
            <person name="Ichikawa N."/>
            <person name="Yamazoe A."/>
            <person name="Fujita N."/>
        </authorList>
    </citation>
    <scope>NUCLEOTIDE SEQUENCE [LARGE SCALE GENOMIC DNA]</scope>
    <source>
        <strain evidence="2 3">NBRC 13257</strain>
    </source>
</reference>
<feature type="compositionally biased region" description="Basic and acidic residues" evidence="1">
    <location>
        <begin position="1"/>
        <end position="14"/>
    </location>
</feature>
<comment type="caution">
    <text evidence="2">The sequence shown here is derived from an EMBL/GenBank/DDBJ whole genome shotgun (WGS) entry which is preliminary data.</text>
</comment>